<keyword evidence="4" id="KW-1185">Reference proteome</keyword>
<dbReference type="OrthoDB" id="151099at2"/>
<keyword evidence="1" id="KW-0597">Phosphoprotein</keyword>
<evidence type="ECO:0000313" key="3">
    <source>
        <dbReference type="EMBL" id="RRJ86948.1"/>
    </source>
</evidence>
<dbReference type="EMBL" id="RQVS01000006">
    <property type="protein sequence ID" value="RRJ86948.1"/>
    <property type="molecule type" value="Genomic_DNA"/>
</dbReference>
<dbReference type="AlphaFoldDB" id="A0A3P3VY37"/>
<dbReference type="Pfam" id="PF00498">
    <property type="entry name" value="FHA"/>
    <property type="match status" value="1"/>
</dbReference>
<dbReference type="Gene3D" id="3.30.2320.60">
    <property type="entry name" value="FhaA, phosphopeptide-binding domain (DUF3662)"/>
    <property type="match status" value="1"/>
</dbReference>
<dbReference type="PROSITE" id="PS50006">
    <property type="entry name" value="FHA_DOMAIN"/>
    <property type="match status" value="1"/>
</dbReference>
<sequence>MGFLDKVERGLERAFNGAFAKTFKSGLQPVEIVSALKREIDTKASIVSRDRVLVPNRFHIVVAPADYDRLASLGSSLRDSLMDEVEQHAAHQHYQFAGGLSIKLLEDDTLGEGQLRIESRSVEGRVLWTPVLEVGGNRIPLRVGANTIGRGADADITIDDTGASRRHAEVVWDGQRAGIRDLGSTNGTKLNGRRVAHSALAPDSLVEIGRTQLLFKVVPQAAPGDDTGFLQRPGGLR</sequence>
<evidence type="ECO:0000313" key="4">
    <source>
        <dbReference type="Proteomes" id="UP000274391"/>
    </source>
</evidence>
<dbReference type="CDD" id="cd00060">
    <property type="entry name" value="FHA"/>
    <property type="match status" value="1"/>
</dbReference>
<accession>A0A3P3VY37</accession>
<protein>
    <submittedName>
        <fullName evidence="3">DUF2662 domain-containing protein</fullName>
    </submittedName>
</protein>
<evidence type="ECO:0000256" key="1">
    <source>
        <dbReference type="ARBA" id="ARBA00022553"/>
    </source>
</evidence>
<gene>
    <name evidence="3" type="ORF">EG850_05940</name>
</gene>
<dbReference type="Proteomes" id="UP000274391">
    <property type="component" value="Unassembled WGS sequence"/>
</dbReference>
<dbReference type="PANTHER" id="PTHR23308">
    <property type="entry name" value="NUCLEAR INHIBITOR OF PROTEIN PHOSPHATASE-1"/>
    <property type="match status" value="1"/>
</dbReference>
<dbReference type="SMART" id="SM00240">
    <property type="entry name" value="FHA"/>
    <property type="match status" value="1"/>
</dbReference>
<dbReference type="InterPro" id="IPR000253">
    <property type="entry name" value="FHA_dom"/>
</dbReference>
<dbReference type="InterPro" id="IPR050923">
    <property type="entry name" value="Cell_Proc_Reg/RNA_Proc"/>
</dbReference>
<dbReference type="InterPro" id="IPR008984">
    <property type="entry name" value="SMAD_FHA_dom_sf"/>
</dbReference>
<feature type="domain" description="FHA" evidence="2">
    <location>
        <begin position="146"/>
        <end position="195"/>
    </location>
</feature>
<organism evidence="3 4">
    <name type="scientific">Gulosibacter macacae</name>
    <dbReference type="NCBI Taxonomy" id="2488791"/>
    <lineage>
        <taxon>Bacteria</taxon>
        <taxon>Bacillati</taxon>
        <taxon>Actinomycetota</taxon>
        <taxon>Actinomycetes</taxon>
        <taxon>Micrococcales</taxon>
        <taxon>Microbacteriaceae</taxon>
        <taxon>Gulosibacter</taxon>
    </lineage>
</organism>
<dbReference type="RefSeq" id="WP_124971440.1">
    <property type="nucleotide sequence ID" value="NZ_RQVS01000006.1"/>
</dbReference>
<dbReference type="SUPFAM" id="SSF49879">
    <property type="entry name" value="SMAD/FHA domain"/>
    <property type="match status" value="1"/>
</dbReference>
<dbReference type="InterPro" id="IPR042287">
    <property type="entry name" value="FhaA_N_sf"/>
</dbReference>
<evidence type="ECO:0000259" key="2">
    <source>
        <dbReference type="PROSITE" id="PS50006"/>
    </source>
</evidence>
<comment type="caution">
    <text evidence="3">The sequence shown here is derived from an EMBL/GenBank/DDBJ whole genome shotgun (WGS) entry which is preliminary data.</text>
</comment>
<dbReference type="Gene3D" id="2.60.200.20">
    <property type="match status" value="1"/>
</dbReference>
<dbReference type="InterPro" id="IPR022128">
    <property type="entry name" value="FhaA_N"/>
</dbReference>
<proteinExistence type="predicted"/>
<dbReference type="Pfam" id="PF12401">
    <property type="entry name" value="FhaA_N"/>
    <property type="match status" value="1"/>
</dbReference>
<name>A0A3P3VY37_9MICO</name>
<reference evidence="3 4" key="1">
    <citation type="submission" date="2018-11" db="EMBL/GenBank/DDBJ databases">
        <title>YIM 102482-1 draft genome.</title>
        <authorList>
            <person name="Li G."/>
            <person name="Jiang Y."/>
        </authorList>
    </citation>
    <scope>NUCLEOTIDE SEQUENCE [LARGE SCALE GENOMIC DNA]</scope>
    <source>
        <strain evidence="3 4">YIM 102482-1</strain>
    </source>
</reference>